<accession>V9SFY8</accession>
<gene>
    <name evidence="2" type="ORF">TNS_ORF81</name>
</gene>
<dbReference type="Pfam" id="PF19176">
    <property type="entry name" value="DUF5858"/>
    <property type="match status" value="1"/>
</dbReference>
<evidence type="ECO:0000259" key="1">
    <source>
        <dbReference type="Pfam" id="PF19176"/>
    </source>
</evidence>
<name>V9SFY8_9VIRU</name>
<evidence type="ECO:0000313" key="2">
    <source>
        <dbReference type="EMBL" id="AHC54799.1"/>
    </source>
</evidence>
<protein>
    <recommendedName>
        <fullName evidence="1">DUF5858 domain-containing protein</fullName>
    </recommendedName>
</protein>
<dbReference type="EMBL" id="KF483846">
    <property type="protein sequence ID" value="AHC54799.1"/>
    <property type="molecule type" value="Genomic_DNA"/>
</dbReference>
<evidence type="ECO:0000313" key="3">
    <source>
        <dbReference type="Proteomes" id="UP000232615"/>
    </source>
</evidence>
<dbReference type="Proteomes" id="UP000232615">
    <property type="component" value="Segment"/>
</dbReference>
<organism evidence="2 3">
    <name type="scientific">Tunisvirus fontaine2</name>
    <dbReference type="NCBI Taxonomy" id="1421067"/>
    <lineage>
        <taxon>Viruses</taxon>
        <taxon>Varidnaviria</taxon>
        <taxon>Bamfordvirae</taxon>
        <taxon>Nucleocytoviricota</taxon>
        <taxon>Megaviricetes</taxon>
        <taxon>Pimascovirales</taxon>
        <taxon>Pimascovirales incertae sedis</taxon>
        <taxon>Marseilleviridae</taxon>
        <taxon>Losannavirus</taxon>
        <taxon>Losannavirus tunisense</taxon>
    </lineage>
</organism>
<proteinExistence type="predicted"/>
<reference evidence="2 3" key="1">
    <citation type="journal article" date="2014" name="Arch. Virol.">
        <title>Complete genome sequence of Tunisvirus, a new member of the proposed family Marseilleviridae.</title>
        <authorList>
            <person name="Aherfi S."/>
            <person name="Boughalmi M."/>
            <person name="Pagnier I."/>
            <person name="Fournous G."/>
            <person name="La Scola B."/>
            <person name="Raoult D."/>
            <person name="Colson P."/>
        </authorList>
    </citation>
    <scope>NUCLEOTIDE SEQUENCE [LARGE SCALE GENOMIC DNA]</scope>
    <source>
        <strain evidence="2 3">U484</strain>
    </source>
</reference>
<feature type="domain" description="DUF5858" evidence="1">
    <location>
        <begin position="85"/>
        <end position="144"/>
    </location>
</feature>
<sequence length="148" mass="17315">MKMEYDDIITTSPSFSGEELEKVEGMCFSVVNKIREKLGDCYPFSSFVRGRKFTVQLTTLDSFFSDGEKFYVYRNMGRREQISQAELVERAVKSVRESPEYQPYHANKQLKELNENFVRLFDFLRESVELVPGSNTVSEIQKDFESKM</sequence>
<keyword evidence="3" id="KW-1185">Reference proteome</keyword>
<dbReference type="InterPro" id="IPR043873">
    <property type="entry name" value="DUF5858"/>
</dbReference>